<evidence type="ECO:0000256" key="1">
    <source>
        <dbReference type="PROSITE-ProRule" id="PRU00169"/>
    </source>
</evidence>
<dbReference type="SUPFAM" id="SSF52172">
    <property type="entry name" value="CheY-like"/>
    <property type="match status" value="1"/>
</dbReference>
<evidence type="ECO:0000313" key="4">
    <source>
        <dbReference type="RefSeq" id="XP_039134941.1"/>
    </source>
</evidence>
<dbReference type="InterPro" id="IPR052048">
    <property type="entry name" value="ST_Response_Regulator"/>
</dbReference>
<keyword evidence="1" id="KW-0597">Phosphoprotein</keyword>
<dbReference type="CDD" id="cd17546">
    <property type="entry name" value="REC_hyHK_CKI1_RcsC-like"/>
    <property type="match status" value="1"/>
</dbReference>
<dbReference type="Gene3D" id="3.40.50.2300">
    <property type="match status" value="1"/>
</dbReference>
<evidence type="ECO:0000259" key="2">
    <source>
        <dbReference type="PROSITE" id="PS50110"/>
    </source>
</evidence>
<dbReference type="PROSITE" id="PS50110">
    <property type="entry name" value="RESPONSE_REGULATORY"/>
    <property type="match status" value="1"/>
</dbReference>
<reference evidence="4" key="1">
    <citation type="submission" date="2025-08" db="UniProtKB">
        <authorList>
            <consortium name="RefSeq"/>
        </authorList>
    </citation>
    <scope>IDENTIFICATION</scope>
</reference>
<feature type="domain" description="Response regulatory" evidence="2">
    <location>
        <begin position="29"/>
        <end position="144"/>
    </location>
</feature>
<dbReference type="PANTHER" id="PTHR43228:SF1">
    <property type="entry name" value="TWO-COMPONENT RESPONSE REGULATOR ARR22"/>
    <property type="match status" value="1"/>
</dbReference>
<evidence type="ECO:0000313" key="3">
    <source>
        <dbReference type="Proteomes" id="UP001515500"/>
    </source>
</evidence>
<keyword evidence="3" id="KW-1185">Reference proteome</keyword>
<feature type="modified residue" description="4-aspartylphosphate" evidence="1">
    <location>
        <position position="79"/>
    </location>
</feature>
<organism evidence="3 4">
    <name type="scientific">Dioscorea cayennensis subsp. rotundata</name>
    <name type="common">White Guinea yam</name>
    <name type="synonym">Dioscorea rotundata</name>
    <dbReference type="NCBI Taxonomy" id="55577"/>
    <lineage>
        <taxon>Eukaryota</taxon>
        <taxon>Viridiplantae</taxon>
        <taxon>Streptophyta</taxon>
        <taxon>Embryophyta</taxon>
        <taxon>Tracheophyta</taxon>
        <taxon>Spermatophyta</taxon>
        <taxon>Magnoliopsida</taxon>
        <taxon>Liliopsida</taxon>
        <taxon>Dioscoreales</taxon>
        <taxon>Dioscoreaceae</taxon>
        <taxon>Dioscorea</taxon>
    </lineage>
</organism>
<dbReference type="GeneID" id="120272243"/>
<dbReference type="AlphaFoldDB" id="A0AB40C816"/>
<dbReference type="Proteomes" id="UP001515500">
    <property type="component" value="Chromosome 11"/>
</dbReference>
<dbReference type="InterPro" id="IPR011006">
    <property type="entry name" value="CheY-like_superfamily"/>
</dbReference>
<dbReference type="InterPro" id="IPR001789">
    <property type="entry name" value="Sig_transdc_resp-reg_receiver"/>
</dbReference>
<gene>
    <name evidence="4" type="primary">LOC120272243</name>
</gene>
<dbReference type="Pfam" id="PF00072">
    <property type="entry name" value="Response_reg"/>
    <property type="match status" value="1"/>
</dbReference>
<name>A0AB40C816_DIOCR</name>
<dbReference type="PANTHER" id="PTHR43228">
    <property type="entry name" value="TWO-COMPONENT RESPONSE REGULATOR"/>
    <property type="match status" value="1"/>
</dbReference>
<dbReference type="GO" id="GO:0000160">
    <property type="term" value="P:phosphorelay signal transduction system"/>
    <property type="evidence" value="ECO:0007669"/>
    <property type="project" value="InterPro"/>
</dbReference>
<dbReference type="SMART" id="SM00448">
    <property type="entry name" value="REC"/>
    <property type="match status" value="1"/>
</dbReference>
<accession>A0AB40C816</accession>
<sequence>MAFSGSSSGYKKMNNFLNSSDPGFKNNLRVLVVDDDKMVRNITMAMLRTLKVEGKEAVNGKEAVDLFIAGENFNLVLMDREMPVMTGLEATKYLRGMGVRVKLVGVSACSTDKEKQDFLNAGADEFFAKPMTCAKLSALLQEVDENL</sequence>
<dbReference type="RefSeq" id="XP_039134941.1">
    <property type="nucleotide sequence ID" value="XM_039279007.1"/>
</dbReference>
<protein>
    <submittedName>
        <fullName evidence="4">Two-component response regulator 24-like</fullName>
    </submittedName>
</protein>
<proteinExistence type="predicted"/>